<gene>
    <name evidence="1" type="ORF">BDR25DRAFT_4530</name>
</gene>
<name>A0ACB6RFE1_9PLEO</name>
<organism evidence="1 2">
    <name type="scientific">Lindgomyces ingoldianus</name>
    <dbReference type="NCBI Taxonomy" id="673940"/>
    <lineage>
        <taxon>Eukaryota</taxon>
        <taxon>Fungi</taxon>
        <taxon>Dikarya</taxon>
        <taxon>Ascomycota</taxon>
        <taxon>Pezizomycotina</taxon>
        <taxon>Dothideomycetes</taxon>
        <taxon>Pleosporomycetidae</taxon>
        <taxon>Pleosporales</taxon>
        <taxon>Lindgomycetaceae</taxon>
        <taxon>Lindgomyces</taxon>
    </lineage>
</organism>
<dbReference type="EMBL" id="MU003492">
    <property type="protein sequence ID" value="KAF2477851.1"/>
    <property type="molecule type" value="Genomic_DNA"/>
</dbReference>
<sequence>MTDRRASFEGHPGRSRHRSPTSEEKPDGPESLTTSTTIQSPASVPRRRQLRAKSIPNDLPESSPTTWVETDKAEPRKARGSRATQRKASGSNSPRNSASPKSSTTELEHTDKEKDNGGFLPKLTRIPEGNESKTAKSRRSSTSSSVDDPAPVRRPRRPSENVPVVHRLIRQKHGSLRRRAESLGNLPNPSLLSVLSGVTNQSSSSGGSTSTITQKSYDKTHINKRRQTKERKRLQTKRAQTVAQAMDPEPQTPAFFQYIHDGSTSDHFLTSKHGQARPTSSSSSTSISSSSTSSHGIEHNDGASSIAEDRVTESPLTSPASTRRSDREEPRCKDMSSSDSDLSVQENSTQSVLPPISHHAIYHQDEEEEEEEEEEEDDDDDDDDDEEEGDSDEGVEYDVEEADDRHAHQYALERSEPPRLPSASSSRHSDSHTRRLRNQEQELRDHVLQNPQPQRDFQFAGAPSPNPHPAMPLYDAYSHSGASPANFFALAPHPAGWVPPAPPPPAIGYYSPPQVPPAPYPPVADNSYAMASRNPMAAPSTVVQPPPFHHPHAQPPHYQPHPTGPDSTKTTVVGYELLADKLTELSKNDNETTGGGKVIPMYRKFEHLNHRVLLHLQDEISELEEELRYLDECIAQISPRTETGHVYPASRRAEARYGGDLHYRRTDLLGRIYLKLGQYNQALSSFSSAVKNLDAANAEEIQAYRTWMEKHAPIELSETRFLDRKDDLLAISRRRSASNVGGVGPHQSAAIGLPLILVLPLFSFALVPTLLGRLFIIILIGAAEVTVVASTELMGVMTIGEWVTCASM</sequence>
<comment type="caution">
    <text evidence="1">The sequence shown here is derived from an EMBL/GenBank/DDBJ whole genome shotgun (WGS) entry which is preliminary data.</text>
</comment>
<proteinExistence type="predicted"/>
<keyword evidence="2" id="KW-1185">Reference proteome</keyword>
<dbReference type="Proteomes" id="UP000799755">
    <property type="component" value="Unassembled WGS sequence"/>
</dbReference>
<evidence type="ECO:0000313" key="1">
    <source>
        <dbReference type="EMBL" id="KAF2477851.1"/>
    </source>
</evidence>
<accession>A0ACB6RFE1</accession>
<reference evidence="1" key="1">
    <citation type="journal article" date="2020" name="Stud. Mycol.">
        <title>101 Dothideomycetes genomes: a test case for predicting lifestyles and emergence of pathogens.</title>
        <authorList>
            <person name="Haridas S."/>
            <person name="Albert R."/>
            <person name="Binder M."/>
            <person name="Bloem J."/>
            <person name="Labutti K."/>
            <person name="Salamov A."/>
            <person name="Andreopoulos B."/>
            <person name="Baker S."/>
            <person name="Barry K."/>
            <person name="Bills G."/>
            <person name="Bluhm B."/>
            <person name="Cannon C."/>
            <person name="Castanera R."/>
            <person name="Culley D."/>
            <person name="Daum C."/>
            <person name="Ezra D."/>
            <person name="Gonzalez J."/>
            <person name="Henrissat B."/>
            <person name="Kuo A."/>
            <person name="Liang C."/>
            <person name="Lipzen A."/>
            <person name="Lutzoni F."/>
            <person name="Magnuson J."/>
            <person name="Mondo S."/>
            <person name="Nolan M."/>
            <person name="Ohm R."/>
            <person name="Pangilinan J."/>
            <person name="Park H.-J."/>
            <person name="Ramirez L."/>
            <person name="Alfaro M."/>
            <person name="Sun H."/>
            <person name="Tritt A."/>
            <person name="Yoshinaga Y."/>
            <person name="Zwiers L.-H."/>
            <person name="Turgeon B."/>
            <person name="Goodwin S."/>
            <person name="Spatafora J."/>
            <person name="Crous P."/>
            <person name="Grigoriev I."/>
        </authorList>
    </citation>
    <scope>NUCLEOTIDE SEQUENCE</scope>
    <source>
        <strain evidence="1">ATCC 200398</strain>
    </source>
</reference>
<evidence type="ECO:0000313" key="2">
    <source>
        <dbReference type="Proteomes" id="UP000799755"/>
    </source>
</evidence>
<protein>
    <submittedName>
        <fullName evidence="1">Uncharacterized protein</fullName>
    </submittedName>
</protein>